<keyword evidence="3" id="KW-0698">rRNA processing</keyword>
<comment type="catalytic activity">
    <reaction evidence="16">
        <text>ATP + H2O = ADP + phosphate + H(+)</text>
        <dbReference type="Rhea" id="RHEA:13065"/>
        <dbReference type="ChEBI" id="CHEBI:15377"/>
        <dbReference type="ChEBI" id="CHEBI:15378"/>
        <dbReference type="ChEBI" id="CHEBI:30616"/>
        <dbReference type="ChEBI" id="CHEBI:43474"/>
        <dbReference type="ChEBI" id="CHEBI:456216"/>
        <dbReference type="EC" id="3.6.4.13"/>
    </reaction>
</comment>
<feature type="region of interest" description="Disordered" evidence="17">
    <location>
        <begin position="632"/>
        <end position="687"/>
    </location>
</feature>
<dbReference type="GO" id="GO:0005524">
    <property type="term" value="F:ATP binding"/>
    <property type="evidence" value="ECO:0007669"/>
    <property type="project" value="UniProtKB-UniRule"/>
</dbReference>
<evidence type="ECO:0000256" key="3">
    <source>
        <dbReference type="ARBA" id="ARBA00022552"/>
    </source>
</evidence>
<evidence type="ECO:0000256" key="15">
    <source>
        <dbReference type="RuleBase" id="RU000492"/>
    </source>
</evidence>
<evidence type="ECO:0000256" key="16">
    <source>
        <dbReference type="RuleBase" id="RU365068"/>
    </source>
</evidence>
<feature type="domain" description="Helicase ATP-binding" evidence="18">
    <location>
        <begin position="43"/>
        <end position="294"/>
    </location>
</feature>
<protein>
    <recommendedName>
        <fullName evidence="16">ATP-dependent RNA helicase</fullName>
        <ecNumber evidence="16">3.6.4.13</ecNumber>
    </recommendedName>
</protein>
<evidence type="ECO:0000256" key="11">
    <source>
        <dbReference type="ARBA" id="ARBA00037566"/>
    </source>
</evidence>
<dbReference type="Pfam" id="PF00271">
    <property type="entry name" value="Helicase_C"/>
    <property type="match status" value="1"/>
</dbReference>
<dbReference type="Pfam" id="PF13959">
    <property type="entry name" value="CTE_SPB4"/>
    <property type="match status" value="1"/>
</dbReference>
<gene>
    <name evidence="21" type="ORF">F503_00284</name>
</gene>
<dbReference type="GO" id="GO:0003723">
    <property type="term" value="F:RNA binding"/>
    <property type="evidence" value="ECO:0007669"/>
    <property type="project" value="UniProtKB-UniRule"/>
</dbReference>
<dbReference type="PROSITE" id="PS51195">
    <property type="entry name" value="Q_MOTIF"/>
    <property type="match status" value="1"/>
</dbReference>
<keyword evidence="9" id="KW-0175">Coiled coil</keyword>
<dbReference type="InterPro" id="IPR027417">
    <property type="entry name" value="P-loop_NTPase"/>
</dbReference>
<feature type="domain" description="Helicase C-terminal" evidence="19">
    <location>
        <begin position="341"/>
        <end position="496"/>
    </location>
</feature>
<keyword evidence="5 15" id="KW-0378">Hydrolase</keyword>
<dbReference type="Pfam" id="PF00270">
    <property type="entry name" value="DEAD"/>
    <property type="match status" value="2"/>
</dbReference>
<dbReference type="InterPro" id="IPR056330">
    <property type="entry name" value="CTT_SPB4"/>
</dbReference>
<evidence type="ECO:0000256" key="5">
    <source>
        <dbReference type="ARBA" id="ARBA00022801"/>
    </source>
</evidence>
<evidence type="ECO:0000259" key="19">
    <source>
        <dbReference type="PROSITE" id="PS51194"/>
    </source>
</evidence>
<keyword evidence="8 16" id="KW-0694">RNA-binding</keyword>
<dbReference type="SMART" id="SM01178">
    <property type="entry name" value="DUF4217"/>
    <property type="match status" value="1"/>
</dbReference>
<keyword evidence="6 15" id="KW-0347">Helicase</keyword>
<comment type="function">
    <text evidence="16">RNA helicase.</text>
</comment>
<evidence type="ECO:0000259" key="18">
    <source>
        <dbReference type="PROSITE" id="PS51192"/>
    </source>
</evidence>
<evidence type="ECO:0000259" key="20">
    <source>
        <dbReference type="PROSITE" id="PS51195"/>
    </source>
</evidence>
<evidence type="ECO:0000256" key="2">
    <source>
        <dbReference type="ARBA" id="ARBA00022517"/>
    </source>
</evidence>
<evidence type="ECO:0000313" key="21">
    <source>
        <dbReference type="EMBL" id="EPE07562.1"/>
    </source>
</evidence>
<dbReference type="EMBL" id="KE148150">
    <property type="protein sequence ID" value="EPE07562.1"/>
    <property type="molecule type" value="Genomic_DNA"/>
</dbReference>
<dbReference type="VEuPathDB" id="FungiDB:F503_00284"/>
<keyword evidence="4 15" id="KW-0547">Nucleotide-binding</keyword>
<dbReference type="AlphaFoldDB" id="S3C436"/>
<feature type="domain" description="DEAD-box RNA helicase Q" evidence="20">
    <location>
        <begin position="12"/>
        <end position="40"/>
    </location>
</feature>
<dbReference type="Proteomes" id="UP000016923">
    <property type="component" value="Unassembled WGS sequence"/>
</dbReference>
<dbReference type="GO" id="GO:0005730">
    <property type="term" value="C:nucleolus"/>
    <property type="evidence" value="ECO:0007669"/>
    <property type="project" value="UniProtKB-SubCell"/>
</dbReference>
<comment type="similarity">
    <text evidence="12">Belongs to the DEAD box helicase family. DDX55/SPB4 subfamily.</text>
</comment>
<dbReference type="OrthoDB" id="7396459at2759"/>
<dbReference type="EC" id="3.6.4.13" evidence="16"/>
<keyword evidence="10" id="KW-0539">Nucleus</keyword>
<organism evidence="21 22">
    <name type="scientific">Ophiostoma piceae (strain UAMH 11346)</name>
    <name type="common">Sap stain fungus</name>
    <dbReference type="NCBI Taxonomy" id="1262450"/>
    <lineage>
        <taxon>Eukaryota</taxon>
        <taxon>Fungi</taxon>
        <taxon>Dikarya</taxon>
        <taxon>Ascomycota</taxon>
        <taxon>Pezizomycotina</taxon>
        <taxon>Sordariomycetes</taxon>
        <taxon>Sordariomycetidae</taxon>
        <taxon>Ophiostomatales</taxon>
        <taxon>Ophiostomataceae</taxon>
        <taxon>Ophiostoma</taxon>
    </lineage>
</organism>
<comment type="function">
    <text evidence="11">ATP-binding RNA helicase involved in the biogenesis of 60S ribosomal subunits. Binds 90S pre-ribosomal particles and dissociates from pre-60S ribosomal particles after processing of 27SB pre-rRNA. Required for the normal formation of 18S rRNA through the processing of pre-rRNAs at sites A0, A1 and A2, and the normal formation of 25S and 5.8S rRNAs through the processing of pre-rRNAs at sites C1 and C2.</text>
</comment>
<feature type="compositionally biased region" description="Basic and acidic residues" evidence="17">
    <location>
        <begin position="669"/>
        <end position="687"/>
    </location>
</feature>
<evidence type="ECO:0000256" key="12">
    <source>
        <dbReference type="ARBA" id="ARBA00038002"/>
    </source>
</evidence>
<proteinExistence type="inferred from homology"/>
<evidence type="ECO:0000256" key="10">
    <source>
        <dbReference type="ARBA" id="ARBA00023242"/>
    </source>
</evidence>
<keyword evidence="7 15" id="KW-0067">ATP-binding</keyword>
<keyword evidence="2" id="KW-0690">Ribosome biogenesis</keyword>
<feature type="short sequence motif" description="Q motif" evidence="14">
    <location>
        <begin position="12"/>
        <end position="40"/>
    </location>
</feature>
<dbReference type="GO" id="GO:0003724">
    <property type="term" value="F:RNA helicase activity"/>
    <property type="evidence" value="ECO:0007669"/>
    <property type="project" value="UniProtKB-EC"/>
</dbReference>
<dbReference type="OMA" id="AYKEHEC"/>
<dbReference type="SMART" id="SM00487">
    <property type="entry name" value="DEXDc"/>
    <property type="match status" value="1"/>
</dbReference>
<evidence type="ECO:0000313" key="22">
    <source>
        <dbReference type="Proteomes" id="UP000016923"/>
    </source>
</evidence>
<evidence type="ECO:0000256" key="9">
    <source>
        <dbReference type="ARBA" id="ARBA00023054"/>
    </source>
</evidence>
<dbReference type="PANTHER" id="PTHR24031">
    <property type="entry name" value="RNA HELICASE"/>
    <property type="match status" value="1"/>
</dbReference>
<dbReference type="Pfam" id="PF23681">
    <property type="entry name" value="CTT_SPB4"/>
    <property type="match status" value="1"/>
</dbReference>
<dbReference type="STRING" id="1262450.S3C436"/>
<dbReference type="CDD" id="cd17960">
    <property type="entry name" value="DEADc_DDX55"/>
    <property type="match status" value="1"/>
</dbReference>
<dbReference type="GO" id="GO:0016887">
    <property type="term" value="F:ATP hydrolysis activity"/>
    <property type="evidence" value="ECO:0007669"/>
    <property type="project" value="RHEA"/>
</dbReference>
<dbReference type="InterPro" id="IPR025313">
    <property type="entry name" value="SPB4-like_CTE"/>
</dbReference>
<dbReference type="InterPro" id="IPR001650">
    <property type="entry name" value="Helicase_C-like"/>
</dbReference>
<evidence type="ECO:0000256" key="4">
    <source>
        <dbReference type="ARBA" id="ARBA00022741"/>
    </source>
</evidence>
<dbReference type="GO" id="GO:0006364">
    <property type="term" value="P:rRNA processing"/>
    <property type="evidence" value="ECO:0007669"/>
    <property type="project" value="UniProtKB-KW"/>
</dbReference>
<evidence type="ECO:0000256" key="1">
    <source>
        <dbReference type="ARBA" id="ARBA00004604"/>
    </source>
</evidence>
<dbReference type="HOGENOM" id="CLU_003041_26_4_1"/>
<dbReference type="InterPro" id="IPR000629">
    <property type="entry name" value="RNA-helicase_DEAD-box_CS"/>
</dbReference>
<evidence type="ECO:0000256" key="17">
    <source>
        <dbReference type="SAM" id="MobiDB-lite"/>
    </source>
</evidence>
<evidence type="ECO:0000256" key="13">
    <source>
        <dbReference type="ARBA" id="ARBA00038757"/>
    </source>
</evidence>
<comment type="domain">
    <text evidence="16">The Q motif is unique to and characteristic of the DEAD box family of RNA helicases and controls ATP binding and hydrolysis.</text>
</comment>
<dbReference type="PROSITE" id="PS51192">
    <property type="entry name" value="HELICASE_ATP_BIND_1"/>
    <property type="match status" value="1"/>
</dbReference>
<feature type="region of interest" description="Disordered" evidence="17">
    <location>
        <begin position="134"/>
        <end position="177"/>
    </location>
</feature>
<feature type="compositionally biased region" description="Basic and acidic residues" evidence="17">
    <location>
        <begin position="652"/>
        <end position="662"/>
    </location>
</feature>
<evidence type="ECO:0000256" key="7">
    <source>
        <dbReference type="ARBA" id="ARBA00022840"/>
    </source>
</evidence>
<evidence type="ECO:0000256" key="14">
    <source>
        <dbReference type="PROSITE-ProRule" id="PRU00552"/>
    </source>
</evidence>
<dbReference type="PROSITE" id="PS51194">
    <property type="entry name" value="HELICASE_CTER"/>
    <property type="match status" value="1"/>
</dbReference>
<dbReference type="eggNOG" id="KOG0345">
    <property type="taxonomic scope" value="Eukaryota"/>
</dbReference>
<comment type="subunit">
    <text evidence="13">Component of pre-60S ribosomal complexes.</text>
</comment>
<dbReference type="InterPro" id="IPR014014">
    <property type="entry name" value="RNA_helicase_DEAD_Q_motif"/>
</dbReference>
<evidence type="ECO:0000256" key="8">
    <source>
        <dbReference type="ARBA" id="ARBA00022884"/>
    </source>
</evidence>
<comment type="subcellular location">
    <subcellularLocation>
        <location evidence="1">Nucleus</location>
        <location evidence="1">Nucleolus</location>
    </subcellularLocation>
</comment>
<sequence>MAPVNVKKRSARSWDNMVLPDWCREAVSSMGFTEPTPAQAAAIPLFLGNSDIVVEAPTGSGKSLSFLIPLVVRILRRFNDKDVAQIKRGHVAAVILAPTRELAVQLHRVLLELIAFHPPTAAIMPYLQNRAKQLDEEEGKKSKYKGKKKATSGLSADGKRIAGEDDPDAPSVLANSRRPESKEAVIVPQLVISGATVKASADLSTFIRQGTNILIGTPGRLAEMLSSQAVNSTASFEALVLDEADRLLDLGFANELRRILAFIPKQRRTFLCSASVNEAISELIKMNLRNPKRVVVRVQTPKQREAQKNGEEVQPDIEEKKTPASLLNTYMVLQSSQKLPGMVQLLEQVEPRPQRTLIFMASCFSVMYFSQILPDLVPEGYQVLSLHGKLKPHVRELAYERFLSSTKPCILLTTDVASRGLDVPNVDLVINLDPPTDPKTFIHRCGRTGRAGRRGLAVTMLRPGREAEGYVPFLAVRKTPVELLGQVVPDLVGVLGALPTNEEADGTADREAAEVITKKIRKQVLADRELHQLSRRAFVSWARAFKEHQASSIFRAVDVDWVDMAHAWGLLQLPKMPELRAANITDRSLGLDGQFDLRNIAYKDKVKEKARLEEVRAEELAAASRDMDAEAAAVREAQLEKRKRNAPWSSKADQDQVRSDRRDKKRRKRDAERLALMTPEERAEAERVEAVVAEIRRKNIEEAAAAEENADGWGGISD</sequence>
<dbReference type="PROSITE" id="PS00039">
    <property type="entry name" value="DEAD_ATP_HELICASE"/>
    <property type="match status" value="1"/>
</dbReference>
<dbReference type="SUPFAM" id="SSF52540">
    <property type="entry name" value="P-loop containing nucleoside triphosphate hydrolases"/>
    <property type="match status" value="1"/>
</dbReference>
<accession>S3C436</accession>
<keyword evidence="22" id="KW-1185">Reference proteome</keyword>
<dbReference type="InterPro" id="IPR011545">
    <property type="entry name" value="DEAD/DEAH_box_helicase_dom"/>
</dbReference>
<evidence type="ECO:0000256" key="6">
    <source>
        <dbReference type="ARBA" id="ARBA00022806"/>
    </source>
</evidence>
<dbReference type="InterPro" id="IPR014001">
    <property type="entry name" value="Helicase_ATP-bd"/>
</dbReference>
<dbReference type="SMART" id="SM00490">
    <property type="entry name" value="HELICc"/>
    <property type="match status" value="1"/>
</dbReference>
<dbReference type="Gene3D" id="3.40.50.300">
    <property type="entry name" value="P-loop containing nucleotide triphosphate hydrolases"/>
    <property type="match status" value="2"/>
</dbReference>
<reference evidence="21 22" key="1">
    <citation type="journal article" date="2013" name="BMC Genomics">
        <title>The genome and transcriptome of the pine saprophyte Ophiostoma piceae, and a comparison with the bark beetle-associated pine pathogen Grosmannia clavigera.</title>
        <authorList>
            <person name="Haridas S."/>
            <person name="Wang Y."/>
            <person name="Lim L."/>
            <person name="Massoumi Alamouti S."/>
            <person name="Jackman S."/>
            <person name="Docking R."/>
            <person name="Robertson G."/>
            <person name="Birol I."/>
            <person name="Bohlmann J."/>
            <person name="Breuil C."/>
        </authorList>
    </citation>
    <scope>NUCLEOTIDE SEQUENCE [LARGE SCALE GENOMIC DNA]</scope>
    <source>
        <strain evidence="21 22">UAMH 11346</strain>
    </source>
</reference>
<dbReference type="CDD" id="cd18787">
    <property type="entry name" value="SF2_C_DEAD"/>
    <property type="match status" value="1"/>
</dbReference>
<name>S3C436_OPHP1</name>